<dbReference type="RefSeq" id="WP_129160242.1">
    <property type="nucleotide sequence ID" value="NZ_PJVH01000067.1"/>
</dbReference>
<reference evidence="1 2" key="1">
    <citation type="submission" date="2017-12" db="EMBL/GenBank/DDBJ databases">
        <title>A pool of 800 enterococci isolated from chicken carcass rinse samples from New Zealand.</title>
        <authorList>
            <person name="Zhang J."/>
            <person name="Rogers L."/>
            <person name="Midwinter A."/>
            <person name="French N."/>
        </authorList>
    </citation>
    <scope>NUCLEOTIDE SEQUENCE [LARGE SCALE GENOMIC DNA]</scope>
    <source>
        <strain evidence="1 2">EN697</strain>
    </source>
</reference>
<evidence type="ECO:0000313" key="1">
    <source>
        <dbReference type="EMBL" id="RXU84505.1"/>
    </source>
</evidence>
<dbReference type="Proteomes" id="UP000289562">
    <property type="component" value="Unassembled WGS sequence"/>
</dbReference>
<dbReference type="EMBL" id="PJVH01000067">
    <property type="protein sequence ID" value="RXU84505.1"/>
    <property type="molecule type" value="Genomic_DNA"/>
</dbReference>
<proteinExistence type="predicted"/>
<name>A0AB37VSD6_ENTFC</name>
<gene>
    <name evidence="1" type="ORF">CYQ77_12705</name>
</gene>
<evidence type="ECO:0000313" key="2">
    <source>
        <dbReference type="Proteomes" id="UP000289562"/>
    </source>
</evidence>
<organism evidence="1 2">
    <name type="scientific">Enterococcus faecium</name>
    <name type="common">Streptococcus faecium</name>
    <dbReference type="NCBI Taxonomy" id="1352"/>
    <lineage>
        <taxon>Bacteria</taxon>
        <taxon>Bacillati</taxon>
        <taxon>Bacillota</taxon>
        <taxon>Bacilli</taxon>
        <taxon>Lactobacillales</taxon>
        <taxon>Enterococcaceae</taxon>
        <taxon>Enterococcus</taxon>
    </lineage>
</organism>
<protein>
    <submittedName>
        <fullName evidence="1">Uncharacterized protein</fullName>
    </submittedName>
</protein>
<sequence>MDLNFRSVIERNFELVYKIPKEVGERYEELTSFDKGRDFNKEIREYVISFVEQFSEFLTPENERQFNERLVNYNKLVVELKTNILQATTIPSVMICGPANYPTRKKQKEEERIYQLESELYSKNGKHARYIENTRKMFDPVMIDQKIEIDKKRKEKAEEKGWKGFYKEVDHDELAGYGFDVENNRLYLVTHGKPSDDVRALLKKAALRWSPRNKRWQRILTVNAINSVNRNVMNGLGLPQMEDSDE</sequence>
<comment type="caution">
    <text evidence="1">The sequence shown here is derived from an EMBL/GenBank/DDBJ whole genome shotgun (WGS) entry which is preliminary data.</text>
</comment>
<dbReference type="AlphaFoldDB" id="A0AB37VSD6"/>
<accession>A0AB37VSD6</accession>